<reference evidence="1" key="1">
    <citation type="submission" date="2020-05" db="EMBL/GenBank/DDBJ databases">
        <authorList>
            <person name="Rincon C."/>
            <person name="Sanders R I."/>
            <person name="Robbins C."/>
            <person name="Chaturvedi A."/>
        </authorList>
    </citation>
    <scope>NUCLEOTIDE SEQUENCE</scope>
    <source>
        <strain evidence="1">CHB12</strain>
    </source>
</reference>
<name>A0A915ZLX3_9GLOM</name>
<gene>
    <name evidence="1" type="ORF">CHRIB12_LOCUS18129</name>
</gene>
<comment type="caution">
    <text evidence="1">The sequence shown here is derived from an EMBL/GenBank/DDBJ whole genome shotgun (WGS) entry which is preliminary data.</text>
</comment>
<dbReference type="AlphaFoldDB" id="A0A915ZLX3"/>
<protein>
    <submittedName>
        <fullName evidence="1">Uncharacterized protein</fullName>
    </submittedName>
</protein>
<organism evidence="1 2">
    <name type="scientific">Rhizophagus irregularis</name>
    <dbReference type="NCBI Taxonomy" id="588596"/>
    <lineage>
        <taxon>Eukaryota</taxon>
        <taxon>Fungi</taxon>
        <taxon>Fungi incertae sedis</taxon>
        <taxon>Mucoromycota</taxon>
        <taxon>Glomeromycotina</taxon>
        <taxon>Glomeromycetes</taxon>
        <taxon>Glomerales</taxon>
        <taxon>Glomeraceae</taxon>
        <taxon>Rhizophagus</taxon>
    </lineage>
</organism>
<dbReference type="VEuPathDB" id="FungiDB:RhiirFUN_016269"/>
<accession>A0A915ZLX3</accession>
<evidence type="ECO:0000313" key="2">
    <source>
        <dbReference type="Proteomes" id="UP000684084"/>
    </source>
</evidence>
<dbReference type="Proteomes" id="UP000684084">
    <property type="component" value="Unassembled WGS sequence"/>
</dbReference>
<dbReference type="EMBL" id="CAGKOT010000047">
    <property type="protein sequence ID" value="CAB5382826.1"/>
    <property type="molecule type" value="Genomic_DNA"/>
</dbReference>
<evidence type="ECO:0000313" key="1">
    <source>
        <dbReference type="EMBL" id="CAB5382826.1"/>
    </source>
</evidence>
<proteinExistence type="predicted"/>
<dbReference type="OrthoDB" id="10362911at2759"/>
<sequence>MIPIHPELLVSDGRTRSVFTCKINNIFQDYATTYRTSYIKFKVNDDSYLIRLFLQLNENTYGRIDVIISKKPIEETTEGKLLKEMGVDGYRITYLFLDHAIAEGTLNSLLTKRGRTIKLFDHFTESFLLNHKVIELLAESSEYICAFQPTDSNG</sequence>